<evidence type="ECO:0000256" key="1">
    <source>
        <dbReference type="ARBA" id="ARBA00022630"/>
    </source>
</evidence>
<keyword evidence="6" id="KW-1185">Reference proteome</keyword>
<dbReference type="InterPro" id="IPR050627">
    <property type="entry name" value="Nitroreductase/BluB"/>
</dbReference>
<sequence>MDRSEAGDSTAVLRDLVEGRWSCRSFDRKQVPRSDIEDILQIARRTPSWCNTQPWHVHITEGFATEQLRQAIAERISQQLTQEPDIDFPVECEGVYQDRRRESGWQLYESLGIAKGDRVASGKQMLKNFDFFGAPHVAMITTEKNLGPYGAVDCGLFVSNFLLAAHSMGIATVPQAALAAQAPTIREFFDIPAERQVLLGISFGYPDLGDPVNSYRTGRQSTAEVATFIR</sequence>
<keyword evidence="2" id="KW-0288">FMN</keyword>
<comment type="caution">
    <text evidence="5">The sequence shown here is derived from an EMBL/GenBank/DDBJ whole genome shotgun (WGS) entry which is preliminary data.</text>
</comment>
<keyword evidence="1" id="KW-0285">Flavoprotein</keyword>
<protein>
    <submittedName>
        <fullName evidence="5">Nitroreductase</fullName>
    </submittedName>
</protein>
<evidence type="ECO:0000313" key="6">
    <source>
        <dbReference type="Proteomes" id="UP001067235"/>
    </source>
</evidence>
<dbReference type="CDD" id="cd02136">
    <property type="entry name" value="PnbA_NfnB-like"/>
    <property type="match status" value="1"/>
</dbReference>
<dbReference type="Proteomes" id="UP001067235">
    <property type="component" value="Unassembled WGS sequence"/>
</dbReference>
<gene>
    <name evidence="5" type="ORF">O4213_00680</name>
</gene>
<dbReference type="PANTHER" id="PTHR23026">
    <property type="entry name" value="NADPH NITROREDUCTASE"/>
    <property type="match status" value="1"/>
</dbReference>
<evidence type="ECO:0000256" key="3">
    <source>
        <dbReference type="ARBA" id="ARBA00023002"/>
    </source>
</evidence>
<feature type="domain" description="Nitroreductase" evidence="4">
    <location>
        <begin position="18"/>
        <end position="205"/>
    </location>
</feature>
<name>A0ABT4MQ88_GORRU</name>
<dbReference type="SUPFAM" id="SSF55469">
    <property type="entry name" value="FMN-dependent nitroreductase-like"/>
    <property type="match status" value="1"/>
</dbReference>
<dbReference type="InterPro" id="IPR029479">
    <property type="entry name" value="Nitroreductase"/>
</dbReference>
<reference evidence="5" key="1">
    <citation type="submission" date="2022-12" db="EMBL/GenBank/DDBJ databases">
        <authorList>
            <person name="Krivoruchko A.V."/>
            <person name="Elkin A."/>
        </authorList>
    </citation>
    <scope>NUCLEOTIDE SEQUENCE</scope>
    <source>
        <strain evidence="5">IEGM 1388</strain>
    </source>
</reference>
<proteinExistence type="predicted"/>
<dbReference type="EMBL" id="JAPWIE010000001">
    <property type="protein sequence ID" value="MCZ4548476.1"/>
    <property type="molecule type" value="Genomic_DNA"/>
</dbReference>
<evidence type="ECO:0000313" key="5">
    <source>
        <dbReference type="EMBL" id="MCZ4548476.1"/>
    </source>
</evidence>
<keyword evidence="3" id="KW-0560">Oxidoreductase</keyword>
<dbReference type="Gene3D" id="3.40.109.10">
    <property type="entry name" value="NADH Oxidase"/>
    <property type="match status" value="1"/>
</dbReference>
<evidence type="ECO:0000259" key="4">
    <source>
        <dbReference type="Pfam" id="PF00881"/>
    </source>
</evidence>
<dbReference type="PANTHER" id="PTHR23026:SF90">
    <property type="entry name" value="IODOTYROSINE DEIODINASE 1"/>
    <property type="match status" value="1"/>
</dbReference>
<dbReference type="InterPro" id="IPR000415">
    <property type="entry name" value="Nitroreductase-like"/>
</dbReference>
<dbReference type="Pfam" id="PF00881">
    <property type="entry name" value="Nitroreductase"/>
    <property type="match status" value="1"/>
</dbReference>
<organism evidence="5 6">
    <name type="scientific">Gordonia rubripertincta</name>
    <name type="common">Rhodococcus corallinus</name>
    <dbReference type="NCBI Taxonomy" id="36822"/>
    <lineage>
        <taxon>Bacteria</taxon>
        <taxon>Bacillati</taxon>
        <taxon>Actinomycetota</taxon>
        <taxon>Actinomycetes</taxon>
        <taxon>Mycobacteriales</taxon>
        <taxon>Gordoniaceae</taxon>
        <taxon>Gordonia</taxon>
    </lineage>
</organism>
<evidence type="ECO:0000256" key="2">
    <source>
        <dbReference type="ARBA" id="ARBA00022643"/>
    </source>
</evidence>
<accession>A0ABT4MQ88</accession>